<dbReference type="InterPro" id="IPR050065">
    <property type="entry name" value="GlmU-like"/>
</dbReference>
<keyword evidence="3" id="KW-0460">Magnesium</keyword>
<dbReference type="Proteomes" id="UP001244297">
    <property type="component" value="Unassembled WGS sequence"/>
</dbReference>
<evidence type="ECO:0000259" key="4">
    <source>
        <dbReference type="Pfam" id="PF12804"/>
    </source>
</evidence>
<name>A0ABT8AXB1_9HYPH</name>
<keyword evidence="1 5" id="KW-0808">Transferase</keyword>
<dbReference type="InterPro" id="IPR025877">
    <property type="entry name" value="MobA-like_NTP_Trfase"/>
</dbReference>
<dbReference type="InterPro" id="IPR029044">
    <property type="entry name" value="Nucleotide-diphossugar_trans"/>
</dbReference>
<gene>
    <name evidence="5" type="ORF">QWZ18_28680</name>
</gene>
<dbReference type="GO" id="GO:0016740">
    <property type="term" value="F:transferase activity"/>
    <property type="evidence" value="ECO:0007669"/>
    <property type="project" value="UniProtKB-KW"/>
</dbReference>
<evidence type="ECO:0000256" key="3">
    <source>
        <dbReference type="ARBA" id="ARBA00022842"/>
    </source>
</evidence>
<dbReference type="PANTHER" id="PTHR43584">
    <property type="entry name" value="NUCLEOTIDYL TRANSFERASE"/>
    <property type="match status" value="1"/>
</dbReference>
<evidence type="ECO:0000256" key="1">
    <source>
        <dbReference type="ARBA" id="ARBA00022679"/>
    </source>
</evidence>
<protein>
    <submittedName>
        <fullName evidence="5">NTP transferase domain-containing protein</fullName>
    </submittedName>
</protein>
<dbReference type="Pfam" id="PF12804">
    <property type="entry name" value="NTP_transf_3"/>
    <property type="match status" value="1"/>
</dbReference>
<dbReference type="Gene3D" id="3.90.550.10">
    <property type="entry name" value="Spore Coat Polysaccharide Biosynthesis Protein SpsA, Chain A"/>
    <property type="match status" value="2"/>
</dbReference>
<dbReference type="PANTHER" id="PTHR43584:SF8">
    <property type="entry name" value="N-ACETYLMURAMATE ALPHA-1-PHOSPHATE URIDYLYLTRANSFERASE"/>
    <property type="match status" value="1"/>
</dbReference>
<keyword evidence="6" id="KW-1185">Reference proteome</keyword>
<dbReference type="SUPFAM" id="SSF53448">
    <property type="entry name" value="Nucleotide-diphospho-sugar transferases"/>
    <property type="match status" value="2"/>
</dbReference>
<dbReference type="RefSeq" id="WP_238293505.1">
    <property type="nucleotide sequence ID" value="NZ_BPQS01000071.1"/>
</dbReference>
<proteinExistence type="predicted"/>
<keyword evidence="2" id="KW-0548">Nucleotidyltransferase</keyword>
<dbReference type="EMBL" id="JAUFPT010000105">
    <property type="protein sequence ID" value="MDN3574562.1"/>
    <property type="molecule type" value="Genomic_DNA"/>
</dbReference>
<evidence type="ECO:0000256" key="2">
    <source>
        <dbReference type="ARBA" id="ARBA00022695"/>
    </source>
</evidence>
<reference evidence="6" key="1">
    <citation type="journal article" date="2019" name="Int. J. Syst. Evol. Microbiol.">
        <title>The Global Catalogue of Microorganisms (GCM) 10K type strain sequencing project: providing services to taxonomists for standard genome sequencing and annotation.</title>
        <authorList>
            <consortium name="The Broad Institute Genomics Platform"/>
            <consortium name="The Broad Institute Genome Sequencing Center for Infectious Disease"/>
            <person name="Wu L."/>
            <person name="Ma J."/>
        </authorList>
    </citation>
    <scope>NUCLEOTIDE SEQUENCE [LARGE SCALE GENOMIC DNA]</scope>
    <source>
        <strain evidence="6">CECT 7806</strain>
    </source>
</reference>
<evidence type="ECO:0000313" key="5">
    <source>
        <dbReference type="EMBL" id="MDN3574562.1"/>
    </source>
</evidence>
<feature type="domain" description="MobA-like NTP transferase" evidence="4">
    <location>
        <begin position="8"/>
        <end position="142"/>
    </location>
</feature>
<sequence length="551" mass="61433">MQIVIPMSGAGERFRRAGYTLPKPLIVVEDKPIIAHVIDLFPGETNFVFVCNQDHLDNSEYGMAETLRKYCPTGKIVGVEGKKLGPIAAVLDAREHISLDEEVFVNYCDFTCYWDWEDFKSFVTEVRCDGAVPAYRGFHPHSIDSIYYAFMSEKGLWMQDIQEKKPFTNNPIDEFASSGGYYFRSGRICLEAFDAVVAQNLEVNGEFYVSLAYKILAQRGQRVAIYELQHFMQWGTPQDVAEYNVWSRNFRRILTMLPRTPVQEGTLLIPMAGLGMRFAERGYAIPKPLLDLSGLPMVLQAFYSLPEAAGAKFVLRGDMPGHAEIASMLQEGVPGATITLLDSVTEGQAVTCAAGAEGLNDDIPMTIGACDNGLIFDAAALDALLSSDGPDLIVWTVRGHRPALSKPTSYGWVETDENGRVLAVRVKMKPEDASTAPMIVGAFTFRRIADFRSAYKRLVERDGRINGEFYVDSMVEDALAMGLDCRIFDVDCYLGWGTPNEYEAFRYWQSCFHKWSGHPYRIELDPMVPPDRRAAIAAAVASVSPPRPSPH</sequence>
<accession>A0ABT8AXB1</accession>
<comment type="caution">
    <text evidence="5">The sequence shown here is derived from an EMBL/GenBank/DDBJ whole genome shotgun (WGS) entry which is preliminary data.</text>
</comment>
<organism evidence="5 6">
    <name type="scientific">Methylobacterium longum</name>
    <dbReference type="NCBI Taxonomy" id="767694"/>
    <lineage>
        <taxon>Bacteria</taxon>
        <taxon>Pseudomonadati</taxon>
        <taxon>Pseudomonadota</taxon>
        <taxon>Alphaproteobacteria</taxon>
        <taxon>Hyphomicrobiales</taxon>
        <taxon>Methylobacteriaceae</taxon>
        <taxon>Methylobacterium</taxon>
    </lineage>
</organism>
<evidence type="ECO:0000313" key="6">
    <source>
        <dbReference type="Proteomes" id="UP001244297"/>
    </source>
</evidence>